<evidence type="ECO:0000259" key="16">
    <source>
        <dbReference type="PROSITE" id="PS51387"/>
    </source>
</evidence>
<evidence type="ECO:0000256" key="13">
    <source>
        <dbReference type="PIRSR" id="PIRSR000127-1"/>
    </source>
</evidence>
<dbReference type="InterPro" id="IPR016208">
    <property type="entry name" value="Ald_Oxase/xanthine_DH-like"/>
</dbReference>
<dbReference type="SMART" id="SM01092">
    <property type="entry name" value="CO_deh_flav_C"/>
    <property type="match status" value="1"/>
</dbReference>
<dbReference type="InterPro" id="IPR000674">
    <property type="entry name" value="Ald_Oxase/Xan_DH_a/b"/>
</dbReference>
<gene>
    <name evidence="18" type="primary">LOC116292241</name>
</gene>
<dbReference type="Gene3D" id="3.10.20.30">
    <property type="match status" value="1"/>
</dbReference>
<dbReference type="Gene3D" id="3.30.390.50">
    <property type="entry name" value="CO dehydrogenase flavoprotein, C-terminal domain"/>
    <property type="match status" value="1"/>
</dbReference>
<dbReference type="Proteomes" id="UP000515163">
    <property type="component" value="Unplaced"/>
</dbReference>
<keyword evidence="9" id="KW-0560">Oxidoreductase</keyword>
<dbReference type="InterPro" id="IPR036884">
    <property type="entry name" value="2Fe-2S-bd_dom_sf"/>
</dbReference>
<dbReference type="FunCoup" id="A0A6P8HRR6">
    <property type="interactions" value="399"/>
</dbReference>
<dbReference type="PIRSF" id="PIRSF000127">
    <property type="entry name" value="Xanthine_DH"/>
    <property type="match status" value="1"/>
</dbReference>
<dbReference type="FunFam" id="1.10.150.120:FF:000001">
    <property type="entry name" value="Aldehyde oxidase 1"/>
    <property type="match status" value="1"/>
</dbReference>
<dbReference type="Gene3D" id="3.30.43.10">
    <property type="entry name" value="Uridine Diphospho-n-acetylenolpyruvylglucosamine Reductase, domain 2"/>
    <property type="match status" value="1"/>
</dbReference>
<dbReference type="InterPro" id="IPR016167">
    <property type="entry name" value="FAD-bd_PCMH_sub1"/>
</dbReference>
<keyword evidence="11 15" id="KW-0411">Iron-sulfur</keyword>
<dbReference type="PANTHER" id="PTHR45444">
    <property type="entry name" value="XANTHINE DEHYDROGENASE"/>
    <property type="match status" value="1"/>
</dbReference>
<feature type="binding site" evidence="15">
    <location>
        <position position="724"/>
    </location>
    <ligand>
        <name>Mo-molybdopterin</name>
        <dbReference type="ChEBI" id="CHEBI:71302"/>
    </ligand>
    <ligandPart>
        <name>Mo</name>
        <dbReference type="ChEBI" id="CHEBI:28685"/>
    </ligandPart>
</feature>
<dbReference type="Pfam" id="PF01315">
    <property type="entry name" value="Ald_Xan_dh_C"/>
    <property type="match status" value="1"/>
</dbReference>
<feature type="binding site" evidence="15">
    <location>
        <position position="869"/>
    </location>
    <ligand>
        <name>Mo-molybdopterin</name>
        <dbReference type="ChEBI" id="CHEBI:71302"/>
    </ligand>
    <ligandPart>
        <name>Mo</name>
        <dbReference type="ChEBI" id="CHEBI:28685"/>
    </ligandPart>
</feature>
<keyword evidence="4 15" id="KW-0500">Molybdenum</keyword>
<evidence type="ECO:0000313" key="18">
    <source>
        <dbReference type="RefSeq" id="XP_031555377.1"/>
    </source>
</evidence>
<dbReference type="InterPro" id="IPR046867">
    <property type="entry name" value="AldOxase/xan_DH_MoCoBD2"/>
</dbReference>
<keyword evidence="5" id="KW-0285">Flavoprotein</keyword>
<feature type="binding site" evidence="14">
    <location>
        <position position="837"/>
    </location>
    <ligand>
        <name>substrate</name>
    </ligand>
</feature>
<feature type="domain" description="FAD-binding PCMH-type" evidence="16">
    <location>
        <begin position="180"/>
        <end position="366"/>
    </location>
</feature>
<organism evidence="17 18">
    <name type="scientific">Actinia tenebrosa</name>
    <name type="common">Australian red waratah sea anemone</name>
    <dbReference type="NCBI Taxonomy" id="6105"/>
    <lineage>
        <taxon>Eukaryota</taxon>
        <taxon>Metazoa</taxon>
        <taxon>Cnidaria</taxon>
        <taxon>Anthozoa</taxon>
        <taxon>Hexacorallia</taxon>
        <taxon>Actiniaria</taxon>
        <taxon>Actiniidae</taxon>
        <taxon>Actinia</taxon>
    </lineage>
</organism>
<dbReference type="SUPFAM" id="SSF55447">
    <property type="entry name" value="CO dehydrogenase flavoprotein C-terminal domain-like"/>
    <property type="match status" value="1"/>
</dbReference>
<reference evidence="18" key="1">
    <citation type="submission" date="2025-08" db="UniProtKB">
        <authorList>
            <consortium name="RefSeq"/>
        </authorList>
    </citation>
    <scope>IDENTIFICATION</scope>
</reference>
<dbReference type="FunFam" id="3.30.365.10:FF:000001">
    <property type="entry name" value="Xanthine dehydrogenase oxidase"/>
    <property type="match status" value="1"/>
</dbReference>
<keyword evidence="8 14" id="KW-0274">FAD</keyword>
<dbReference type="SUPFAM" id="SSF56003">
    <property type="entry name" value="Molybdenum cofactor-binding domain"/>
    <property type="match status" value="1"/>
</dbReference>
<evidence type="ECO:0000256" key="1">
    <source>
        <dbReference type="ARBA" id="ARBA00001974"/>
    </source>
</evidence>
<dbReference type="Gene3D" id="1.10.150.120">
    <property type="entry name" value="[2Fe-2S]-binding domain"/>
    <property type="match status" value="1"/>
</dbReference>
<dbReference type="Pfam" id="PF01799">
    <property type="entry name" value="Fer2_2"/>
    <property type="match status" value="1"/>
</dbReference>
<dbReference type="NCBIfam" id="TIGR02965">
    <property type="entry name" value="xanthine_xdhB"/>
    <property type="match status" value="1"/>
</dbReference>
<dbReference type="FunFam" id="3.30.43.10:FF:000001">
    <property type="entry name" value="Xanthine dehydrogenase/oxidase"/>
    <property type="match status" value="1"/>
</dbReference>
<keyword evidence="7 15" id="KW-0479">Metal-binding</keyword>
<feature type="binding site" evidence="15">
    <location>
        <position position="97"/>
    </location>
    <ligand>
        <name>[2Fe-2S] cluster</name>
        <dbReference type="ChEBI" id="CHEBI:190135"/>
        <label>2</label>
    </ligand>
</feature>
<dbReference type="GO" id="GO:0016491">
    <property type="term" value="F:oxidoreductase activity"/>
    <property type="evidence" value="ECO:0007669"/>
    <property type="project" value="UniProtKB-KW"/>
</dbReference>
<dbReference type="GO" id="GO:0043546">
    <property type="term" value="F:molybdopterin cofactor binding"/>
    <property type="evidence" value="ECO:0007669"/>
    <property type="project" value="InterPro"/>
</dbReference>
<dbReference type="SUPFAM" id="SSF56176">
    <property type="entry name" value="FAD-binding/transporter-associated domain-like"/>
    <property type="match status" value="1"/>
</dbReference>
<comment type="cofactor">
    <cofactor evidence="12">
        <name>[2Fe-2S] cluster</name>
        <dbReference type="ChEBI" id="CHEBI:190135"/>
    </cofactor>
</comment>
<dbReference type="InterPro" id="IPR022407">
    <property type="entry name" value="OxRdtase_Mopterin_BS"/>
</dbReference>
<dbReference type="PROSITE" id="PS51387">
    <property type="entry name" value="FAD_PCMH"/>
    <property type="match status" value="1"/>
</dbReference>
<feature type="binding site" evidence="14">
    <location>
        <position position="288"/>
    </location>
    <ligand>
        <name>FAD</name>
        <dbReference type="ChEBI" id="CHEBI:57692"/>
    </ligand>
</feature>
<feature type="active site" description="Proton acceptor" evidence="13">
    <location>
        <position position="1218"/>
    </location>
</feature>
<feature type="binding site" evidence="14">
    <location>
        <position position="311"/>
    </location>
    <ligand>
        <name>FAD</name>
        <dbReference type="ChEBI" id="CHEBI:57692"/>
    </ligand>
</feature>
<dbReference type="FunFam" id="3.30.465.10:FF:000004">
    <property type="entry name" value="Xanthine dehydrogenase/oxidase"/>
    <property type="match status" value="1"/>
</dbReference>
<dbReference type="InterPro" id="IPR014309">
    <property type="entry name" value="Xanthine_DH_Mopterin-bd_su"/>
</dbReference>
<feature type="binding site" evidence="14">
    <location>
        <position position="356"/>
    </location>
    <ligand>
        <name>FAD</name>
        <dbReference type="ChEBI" id="CHEBI:57692"/>
    </ligand>
</feature>
<dbReference type="Gene3D" id="3.90.1170.50">
    <property type="entry name" value="Aldehyde oxidase/xanthine dehydrogenase, a/b hammerhead"/>
    <property type="match status" value="1"/>
</dbReference>
<comment type="cofactor">
    <cofactor evidence="1 14">
        <name>FAD</name>
        <dbReference type="ChEBI" id="CHEBI:57692"/>
    </cofactor>
</comment>
<keyword evidence="6 15" id="KW-0001">2Fe-2S</keyword>
<feature type="binding site" evidence="15">
    <location>
        <position position="1036"/>
    </location>
    <ligand>
        <name>Mo-molybdopterin</name>
        <dbReference type="ChEBI" id="CHEBI:71302"/>
    </ligand>
    <ligandPart>
        <name>Mo</name>
        <dbReference type="ChEBI" id="CHEBI:28685"/>
    </ligandPart>
</feature>
<dbReference type="FunFam" id="3.30.365.10:FF:000004">
    <property type="entry name" value="Xanthine dehydrogenase oxidase"/>
    <property type="match status" value="1"/>
</dbReference>
<dbReference type="Pfam" id="PF02738">
    <property type="entry name" value="MoCoBD_1"/>
    <property type="match status" value="1"/>
</dbReference>
<feature type="binding site" evidence="15">
    <location>
        <position position="20"/>
    </location>
    <ligand>
        <name>[2Fe-2S] cluster</name>
        <dbReference type="ChEBI" id="CHEBI:190135"/>
        <label>1</label>
    </ligand>
</feature>
<dbReference type="InterPro" id="IPR016166">
    <property type="entry name" value="FAD-bd_PCMH"/>
</dbReference>
<dbReference type="PROSITE" id="PS00559">
    <property type="entry name" value="MOLYBDOPTERIN_EUK"/>
    <property type="match status" value="1"/>
</dbReference>
<comment type="subunit">
    <text evidence="3">Homodimer.</text>
</comment>
<comment type="cofactor">
    <cofactor evidence="15">
        <name>[2Fe-2S] cluster</name>
        <dbReference type="ChEBI" id="CHEBI:190135"/>
    </cofactor>
    <text evidence="15">Binds 2 [2Fe-2S] clusters.</text>
</comment>
<evidence type="ECO:0000256" key="4">
    <source>
        <dbReference type="ARBA" id="ARBA00022505"/>
    </source>
</evidence>
<evidence type="ECO:0000256" key="15">
    <source>
        <dbReference type="PIRSR" id="PIRSR000127-3"/>
    </source>
</evidence>
<evidence type="ECO:0000256" key="3">
    <source>
        <dbReference type="ARBA" id="ARBA00011738"/>
    </source>
</evidence>
<feature type="binding site" evidence="14">
    <location>
        <begin position="208"/>
        <end position="215"/>
    </location>
    <ligand>
        <name>FAD</name>
        <dbReference type="ChEBI" id="CHEBI:57692"/>
    </ligand>
</feature>
<evidence type="ECO:0000256" key="7">
    <source>
        <dbReference type="ARBA" id="ARBA00022723"/>
    </source>
</evidence>
<feature type="binding site" evidence="14">
    <location>
        <position position="871"/>
    </location>
    <ligand>
        <name>substrate</name>
    </ligand>
</feature>
<sequence length="1285" mass="141873">MVSKYDHSHNKILHFTANACLTPVCSVDGMAVTTVEGIGSTKTRLHPVQERIAKSHGSQCGFCTPGIVMSMYTLLRNNPLPTQSQMESAFEGNLCRCTGYRPILEGFKTFTKEFCCGGSGNQNGCCMQQMNGLMDGDEDGDNCEALFDAKEFLPLDPTQEPIFPPELMLPQATQPRSLHIKGDHVTWIRPSTLEELLELKNTYPYAKLVVGNTELGIETKFKNQNYPILIASTHVPELNVVQQTETGVTFGSSVTLTTIEETLNDHVVHLPEFQTRTYSAILETLRWFAGQQVRNVACVGGNIITASPISDLNPIFMSIGCTLTVASIGGKQREIKFDEHFFRGYRKTCLEPNEVLISIHIPHTRQNEYMFAYKQARRRDDDIAIVNAGMRVRLEKNDVTNLLMIKECSLCYGGMAPTTVMALKTSKALIGRVWDESIVEFGCSLLEQDLPLAANAPGGQVSYRRSLTTSFFFKFYLMVTHKLSQIQSHNVTPLPEAYQSATKFHQKVSSRSIQTFQEVPADQSKDDVVGRPITHLSALKQATGEAVYVDDMPKYADELYLCLVLSQRAHAKVLSVDTSEATMMPGVHAYVCADDVPGSNHFGIAVADELVFYNEEVTSTGQVIGAIVAETQAQAQRAAKAVKIEYEDLPRILTIEEAIEAKSFFEPSMKIENGDLEKGFVQSDHVIEGEMRTGAQEHFYLETQATLAVPKGEDGEMEIFSSCQSPSTGQFLVAKSLGVPASRILMRTKRLGGGFGGKETRFSPLLAAVAVAANKVGRPVRCMLDRDEDMKNTGTRHAFLAKYKVGFKKDGSIQALDVKLYNNAGYSLDLSRAVMDRALFHSENCYRIPNIRVEGWCCKTNIPSNTAFRGFGGPQGMMIAESWIQDVAQTCGISQRQVREMNFYKEGDLTHYNQKLTGCNVSRVWNELLEKCDYEKRKHDVEQFNSVNRWKKRGIAIIPTKFGIAFSALFLNQAGALVHVYTDGSVLVTHGGTEMGQGLHTKMVQVAARALDIPISKIHLSETSTNTVPNTSPTAASASSDLNGMAVKIACDHILERLAPIKKKNPKGTWEEWINTAYFNRISLSATGFYRYPGIGYDPETNSGAPFNYFCYGAACSEVEIDCLTGDHQNLRTDIVMDVGTSLNPAIDIGQIEGGFTQGLGLFTLEEVRFSQQGALWTTGPGAYKIPGFADIPVEFSVHLLRSAPNEKAIYSSKAVGEPPLFLAASIFYAIKNAITSARRDAGIEGVFRLDSPATCERIRMACVDKFTKQFPVNTHPSVDFNVIP</sequence>
<dbReference type="GeneID" id="116292241"/>
<evidence type="ECO:0000313" key="17">
    <source>
        <dbReference type="Proteomes" id="UP000515163"/>
    </source>
</evidence>
<dbReference type="InterPro" id="IPR012675">
    <property type="entry name" value="Beta-grasp_dom_sf"/>
</dbReference>
<dbReference type="InParanoid" id="A0A6P8HRR6"/>
<dbReference type="SUPFAM" id="SSF47741">
    <property type="entry name" value="CO dehydrogenase ISP C-domain like"/>
    <property type="match status" value="1"/>
</dbReference>
<dbReference type="PANTHER" id="PTHR45444:SF3">
    <property type="entry name" value="XANTHINE DEHYDROGENASE"/>
    <property type="match status" value="1"/>
</dbReference>
<dbReference type="OrthoDB" id="8300278at2759"/>
<dbReference type="InterPro" id="IPR008274">
    <property type="entry name" value="AldOxase/xan_DH_MoCoBD1"/>
</dbReference>
<keyword evidence="17" id="KW-1185">Reference proteome</keyword>
<feature type="binding site" evidence="15">
    <location>
        <position position="755"/>
    </location>
    <ligand>
        <name>Mo-molybdopterin</name>
        <dbReference type="ChEBI" id="CHEBI:71302"/>
    </ligand>
    <ligandPart>
        <name>Mo</name>
        <dbReference type="ChEBI" id="CHEBI:28685"/>
    </ligandPart>
</feature>
<feature type="binding site" evidence="15">
    <location>
        <position position="95"/>
    </location>
    <ligand>
        <name>[2Fe-2S] cluster</name>
        <dbReference type="ChEBI" id="CHEBI:190135"/>
        <label>2</label>
    </ligand>
</feature>
<dbReference type="SMART" id="SM01008">
    <property type="entry name" value="Ald_Xan_dh_C"/>
    <property type="match status" value="1"/>
</dbReference>
<dbReference type="InterPro" id="IPR016169">
    <property type="entry name" value="FAD-bd_PCMH_sub2"/>
</dbReference>
<dbReference type="Pfam" id="PF03450">
    <property type="entry name" value="CO_deh_flav_C"/>
    <property type="match status" value="1"/>
</dbReference>
<dbReference type="GO" id="GO:0005506">
    <property type="term" value="F:iron ion binding"/>
    <property type="evidence" value="ECO:0007669"/>
    <property type="project" value="InterPro"/>
</dbReference>
<keyword evidence="10 15" id="KW-0408">Iron</keyword>
<dbReference type="SUPFAM" id="SSF54665">
    <property type="entry name" value="CO dehydrogenase molybdoprotein N-domain-like"/>
    <property type="match status" value="1"/>
</dbReference>
<dbReference type="KEGG" id="aten:116292241"/>
<dbReference type="Gene3D" id="3.30.465.10">
    <property type="match status" value="1"/>
</dbReference>
<feature type="binding site" evidence="14">
    <location>
        <position position="759"/>
    </location>
    <ligand>
        <name>substrate</name>
    </ligand>
</feature>
<feature type="binding site" evidence="15">
    <location>
        <position position="63"/>
    </location>
    <ligand>
        <name>[2Fe-2S] cluster</name>
        <dbReference type="ChEBI" id="CHEBI:190135"/>
        <label>2</label>
    </ligand>
</feature>
<accession>A0A6P8HRR6</accession>
<comment type="similarity">
    <text evidence="2">Belongs to the xanthine dehydrogenase family.</text>
</comment>
<dbReference type="InterPro" id="IPR036318">
    <property type="entry name" value="FAD-bd_PCMH-like_sf"/>
</dbReference>
<evidence type="ECO:0000256" key="2">
    <source>
        <dbReference type="ARBA" id="ARBA00006849"/>
    </source>
</evidence>
<dbReference type="InterPro" id="IPR005107">
    <property type="entry name" value="CO_DH_flav_C"/>
</dbReference>
<dbReference type="FunFam" id="3.30.365.10:FF:000003">
    <property type="entry name" value="Aldehyde oxidase 1"/>
    <property type="match status" value="1"/>
</dbReference>
<dbReference type="FunFam" id="3.90.1170.50:FF:000001">
    <property type="entry name" value="Aldehyde oxidase 1"/>
    <property type="match status" value="1"/>
</dbReference>
<evidence type="ECO:0000256" key="14">
    <source>
        <dbReference type="PIRSR" id="PIRSR000127-2"/>
    </source>
</evidence>
<evidence type="ECO:0000256" key="10">
    <source>
        <dbReference type="ARBA" id="ARBA00023004"/>
    </source>
</evidence>
<dbReference type="Pfam" id="PF20256">
    <property type="entry name" value="MoCoBD_2"/>
    <property type="match status" value="1"/>
</dbReference>
<protein>
    <submittedName>
        <fullName evidence="18">Xanthine dehydrogenase/oxidase-like</fullName>
    </submittedName>
</protein>
<dbReference type="Gene3D" id="3.30.365.10">
    <property type="entry name" value="Aldehyde oxidase/xanthine dehydrogenase, molybdopterin binding domain"/>
    <property type="match status" value="4"/>
</dbReference>
<dbReference type="InterPro" id="IPR036683">
    <property type="entry name" value="CO_DH_flav_C_dom_sf"/>
</dbReference>
<evidence type="ECO:0000256" key="11">
    <source>
        <dbReference type="ARBA" id="ARBA00023014"/>
    </source>
</evidence>
<name>A0A6P8HRR6_ACTTE</name>
<dbReference type="GO" id="GO:0071949">
    <property type="term" value="F:FAD binding"/>
    <property type="evidence" value="ECO:0007669"/>
    <property type="project" value="InterPro"/>
</dbReference>
<evidence type="ECO:0000256" key="9">
    <source>
        <dbReference type="ARBA" id="ARBA00023002"/>
    </source>
</evidence>
<proteinExistence type="inferred from homology"/>
<feature type="binding site" evidence="15">
    <location>
        <position position="60"/>
    </location>
    <ligand>
        <name>[2Fe-2S] cluster</name>
        <dbReference type="ChEBI" id="CHEBI:190135"/>
        <label>2</label>
    </ligand>
</feature>
<comment type="cofactor">
    <cofactor evidence="15">
        <name>Mo-molybdopterin</name>
        <dbReference type="ChEBI" id="CHEBI:71302"/>
    </cofactor>
    <text evidence="15">Binds 1 Mo-molybdopterin (Mo-MPT) cofactor per subunit.</text>
</comment>
<dbReference type="GO" id="GO:0051537">
    <property type="term" value="F:2 iron, 2 sulfur cluster binding"/>
    <property type="evidence" value="ECO:0007669"/>
    <property type="project" value="UniProtKB-KW"/>
</dbReference>
<evidence type="ECO:0000256" key="6">
    <source>
        <dbReference type="ARBA" id="ARBA00022714"/>
    </source>
</evidence>
<dbReference type="GO" id="GO:0030151">
    <property type="term" value="F:molybdenum ion binding"/>
    <property type="evidence" value="ECO:0007669"/>
    <property type="project" value="InterPro"/>
</dbReference>
<dbReference type="FunFam" id="3.30.390.50:FF:000001">
    <property type="entry name" value="Xanthine dehydrogenase oxidase"/>
    <property type="match status" value="1"/>
</dbReference>
<dbReference type="InterPro" id="IPR036856">
    <property type="entry name" value="Ald_Oxase/Xan_DH_a/b_sf"/>
</dbReference>
<dbReference type="Pfam" id="PF00941">
    <property type="entry name" value="FAD_binding_5"/>
    <property type="match status" value="1"/>
</dbReference>
<dbReference type="InterPro" id="IPR002888">
    <property type="entry name" value="2Fe-2S-bd"/>
</dbReference>
<feature type="binding site" evidence="14">
    <location>
        <position position="374"/>
    </location>
    <ligand>
        <name>FAD</name>
        <dbReference type="ChEBI" id="CHEBI:57692"/>
    </ligand>
</feature>
<dbReference type="InterPro" id="IPR002346">
    <property type="entry name" value="Mopterin_DH_FAD-bd"/>
</dbReference>
<evidence type="ECO:0000256" key="12">
    <source>
        <dbReference type="ARBA" id="ARBA00034078"/>
    </source>
</evidence>
<evidence type="ECO:0000256" key="8">
    <source>
        <dbReference type="ARBA" id="ARBA00022827"/>
    </source>
</evidence>
<dbReference type="RefSeq" id="XP_031555377.1">
    <property type="nucleotide sequence ID" value="XM_031699517.1"/>
</dbReference>
<dbReference type="InterPro" id="IPR037165">
    <property type="entry name" value="AldOxase/xan_DH_Mopterin-bd_sf"/>
</dbReference>
<evidence type="ECO:0000256" key="5">
    <source>
        <dbReference type="ARBA" id="ARBA00022630"/>
    </source>
</evidence>